<evidence type="ECO:0000256" key="4">
    <source>
        <dbReference type="ARBA" id="ARBA00022723"/>
    </source>
</evidence>
<evidence type="ECO:0000313" key="17">
    <source>
        <dbReference type="Proteomes" id="UP000001508"/>
    </source>
</evidence>
<keyword evidence="9 12" id="KW-0030">Aminoacyl-tRNA synthetase</keyword>
<feature type="binding site" evidence="12">
    <location>
        <position position="918"/>
    </location>
    <ligand>
        <name>Zn(2+)</name>
        <dbReference type="ChEBI" id="CHEBI:29105"/>
    </ligand>
</feature>
<sequence length="946" mass="106215">MDYRSTLNLPQTDFPMKANLARREPEMLKKWAEEGLYENLCRATAHRPLYVLHDGPPYANGHLHMGHALNKILKDIILKSKRMSGYHCPYVPGWDCHGLPIELNVDKELGEQKAAIGKLEFREKCRRYADQWIAVQSEEFQRLGVLGHWQQPYLTIDYRYEAAIAREFNNFLLNGLVSRSRKPVHWCASCRTALAEAEVEYADQTSPSIYVKFPLQPAAAKALAEKHPNLSPDLFPNLFLVIWTTTPWTLPANVAVALHPDFTYAAVEVNGETLIMAEELVEQVAAACGLGEYRVVTTLAAADLLGHSCLHPFMGRDSRIIAADYVTLEAGTGCVHTAPGHGREDYLSGLKHDLPVLSPVDDRGHFTAEGGPYAGMFILKGNKQIIADLQQSGALLGEQKISHSYPHCWRCKKPVIFRATEQWFIGMDIPAGIAGEQTTLREKALKAINNADWIPRWGRERIHGMVAGRPDWCLSRQRAWGVPITAVWCQDCGRVLNDEKIAARITDFFTQEGADAWFARPLTDFIGPEARCTCGSTNLTKEEDILDVWFDSGVSYAAVLEQRRELQSPADLYLEGSDQHRGWFQSALLAAVGTRGTAPYKAVLTHGFVVDGKGKKMSKSIGNVIAPGQIIEKHGAEILRLWAASEDYRDDIRISDNILKQLADAYRKIRNTVRFLLGNLHDFDPTAPGAPPEAEMDELDRWILARFEQLKEKTRTGYDSFEFHQVYHGLYNFCTVSLSALYLDIVKDRLYTMPADHPQRRAAQAVMYEICDGLLRLLAPILSFLAAEAWEYLPVDQEREASVFLASFPEARPQRLADQELLAKWDKILALRSEFTRALEIARRDKVIGHSLDAEVVVAAQGQWAEFIAANWDTLQLVTIVSAMRREEALPAGAENIYHGEEIADLQVLVRPAPGEKCERCWMRAESVGDNTNHPGICYRCSEAIG</sequence>
<dbReference type="InterPro" id="IPR013155">
    <property type="entry name" value="M/V/L/I-tRNA-synth_anticd-bd"/>
</dbReference>
<keyword evidence="3 12" id="KW-0436">Ligase</keyword>
<comment type="cofactor">
    <cofactor evidence="12">
        <name>Zn(2+)</name>
        <dbReference type="ChEBI" id="CHEBI:29105"/>
    </cofactor>
    <text evidence="12">Binds 1 zinc ion per subunit.</text>
</comment>
<dbReference type="FunFam" id="1.10.730.20:FF:000001">
    <property type="entry name" value="Isoleucine--tRNA ligase"/>
    <property type="match status" value="1"/>
</dbReference>
<dbReference type="Gene3D" id="1.10.10.830">
    <property type="entry name" value="Ile-tRNA synthetase CP2 domain-like"/>
    <property type="match status" value="1"/>
</dbReference>
<keyword evidence="5 12" id="KW-0547">Nucleotide-binding</keyword>
<dbReference type="EMBL" id="CP001940">
    <property type="protein sequence ID" value="ADH85876.1"/>
    <property type="molecule type" value="Genomic_DNA"/>
</dbReference>
<dbReference type="SUPFAM" id="SSF50677">
    <property type="entry name" value="ValRS/IleRS/LeuRS editing domain"/>
    <property type="match status" value="1"/>
</dbReference>
<dbReference type="GO" id="GO:0006428">
    <property type="term" value="P:isoleucyl-tRNA aminoacylation"/>
    <property type="evidence" value="ECO:0007669"/>
    <property type="project" value="UniProtKB-UniRule"/>
</dbReference>
<dbReference type="InterPro" id="IPR002301">
    <property type="entry name" value="Ile-tRNA-ligase"/>
</dbReference>
<dbReference type="InterPro" id="IPR002300">
    <property type="entry name" value="aa-tRNA-synth_Ia"/>
</dbReference>
<feature type="domain" description="Aminoacyl-tRNA synthetase class Ia" evidence="13">
    <location>
        <begin position="27"/>
        <end position="655"/>
    </location>
</feature>
<keyword evidence="6 12" id="KW-0862">Zinc</keyword>
<keyword evidence="7 12" id="KW-0067">ATP-binding</keyword>
<dbReference type="SUPFAM" id="SSF52374">
    <property type="entry name" value="Nucleotidylyl transferase"/>
    <property type="match status" value="1"/>
</dbReference>
<dbReference type="PRINTS" id="PR00984">
    <property type="entry name" value="TRNASYNTHILE"/>
</dbReference>
<dbReference type="RefSeq" id="WP_013163405.1">
    <property type="nucleotide sequence ID" value="NC_014216.1"/>
</dbReference>
<dbReference type="InterPro" id="IPR009008">
    <property type="entry name" value="Val/Leu/Ile-tRNA-synth_edit"/>
</dbReference>
<keyword evidence="17" id="KW-1185">Reference proteome</keyword>
<organism evidence="16 17">
    <name type="scientific">Desulfurivibrio alkaliphilus (strain DSM 19089 / UNIQEM U267 / AHT2)</name>
    <dbReference type="NCBI Taxonomy" id="589865"/>
    <lineage>
        <taxon>Bacteria</taxon>
        <taxon>Pseudomonadati</taxon>
        <taxon>Thermodesulfobacteriota</taxon>
        <taxon>Desulfobulbia</taxon>
        <taxon>Desulfobulbales</taxon>
        <taxon>Desulfobulbaceae</taxon>
        <taxon>Desulfurivibrio</taxon>
    </lineage>
</organism>
<evidence type="ECO:0000256" key="5">
    <source>
        <dbReference type="ARBA" id="ARBA00022741"/>
    </source>
</evidence>
<dbReference type="InterPro" id="IPR010663">
    <property type="entry name" value="Znf_FPG/IleRS"/>
</dbReference>
<evidence type="ECO:0000259" key="15">
    <source>
        <dbReference type="Pfam" id="PF08264"/>
    </source>
</evidence>
<evidence type="ECO:0000256" key="11">
    <source>
        <dbReference type="ARBA" id="ARBA00048359"/>
    </source>
</evidence>
<dbReference type="GO" id="GO:0004822">
    <property type="term" value="F:isoleucine-tRNA ligase activity"/>
    <property type="evidence" value="ECO:0007669"/>
    <property type="project" value="UniProtKB-UniRule"/>
</dbReference>
<feature type="binding site" evidence="12">
    <location>
        <position position="941"/>
    </location>
    <ligand>
        <name>Zn(2+)</name>
        <dbReference type="ChEBI" id="CHEBI:29105"/>
    </ligand>
</feature>
<accession>D6Z2V1</accession>
<dbReference type="Pfam" id="PF08264">
    <property type="entry name" value="Anticodon_1"/>
    <property type="match status" value="1"/>
</dbReference>
<evidence type="ECO:0000313" key="16">
    <source>
        <dbReference type="EMBL" id="ADH85876.1"/>
    </source>
</evidence>
<dbReference type="InterPro" id="IPR050081">
    <property type="entry name" value="Ile-tRNA_ligase"/>
</dbReference>
<dbReference type="FunFam" id="3.40.50.620:FF:000042">
    <property type="entry name" value="Isoleucine--tRNA ligase"/>
    <property type="match status" value="1"/>
</dbReference>
<dbReference type="InterPro" id="IPR009080">
    <property type="entry name" value="tRNAsynth_Ia_anticodon-bd"/>
</dbReference>
<comment type="subcellular location">
    <subcellularLocation>
        <location evidence="12">Cytoplasm</location>
    </subcellularLocation>
</comment>
<feature type="binding site" evidence="12">
    <location>
        <position position="938"/>
    </location>
    <ligand>
        <name>Zn(2+)</name>
        <dbReference type="ChEBI" id="CHEBI:29105"/>
    </ligand>
</feature>
<comment type="catalytic activity">
    <reaction evidence="11 12">
        <text>tRNA(Ile) + L-isoleucine + ATP = L-isoleucyl-tRNA(Ile) + AMP + diphosphate</text>
        <dbReference type="Rhea" id="RHEA:11060"/>
        <dbReference type="Rhea" id="RHEA-COMP:9666"/>
        <dbReference type="Rhea" id="RHEA-COMP:9695"/>
        <dbReference type="ChEBI" id="CHEBI:30616"/>
        <dbReference type="ChEBI" id="CHEBI:33019"/>
        <dbReference type="ChEBI" id="CHEBI:58045"/>
        <dbReference type="ChEBI" id="CHEBI:78442"/>
        <dbReference type="ChEBI" id="CHEBI:78528"/>
        <dbReference type="ChEBI" id="CHEBI:456215"/>
        <dbReference type="EC" id="6.1.1.5"/>
    </reaction>
</comment>
<dbReference type="GO" id="GO:0008270">
    <property type="term" value="F:zinc ion binding"/>
    <property type="evidence" value="ECO:0007669"/>
    <property type="project" value="UniProtKB-UniRule"/>
</dbReference>
<dbReference type="NCBIfam" id="TIGR00392">
    <property type="entry name" value="ileS"/>
    <property type="match status" value="1"/>
</dbReference>
<comment type="similarity">
    <text evidence="1 12">Belongs to the class-I aminoacyl-tRNA synthetase family. IleS type 1 subfamily.</text>
</comment>
<dbReference type="Pfam" id="PF06827">
    <property type="entry name" value="zf-FPG_IleRS"/>
    <property type="match status" value="1"/>
</dbReference>
<dbReference type="Gene3D" id="1.10.730.20">
    <property type="match status" value="1"/>
</dbReference>
<dbReference type="GO" id="GO:0000049">
    <property type="term" value="F:tRNA binding"/>
    <property type="evidence" value="ECO:0007669"/>
    <property type="project" value="InterPro"/>
</dbReference>
<evidence type="ECO:0000256" key="10">
    <source>
        <dbReference type="ARBA" id="ARBA00025217"/>
    </source>
</evidence>
<dbReference type="EC" id="6.1.1.5" evidence="12"/>
<feature type="domain" description="Methionyl/Valyl/Leucyl/Isoleucyl-tRNA synthetase anticodon-binding" evidence="15">
    <location>
        <begin position="700"/>
        <end position="857"/>
    </location>
</feature>
<dbReference type="Pfam" id="PF00133">
    <property type="entry name" value="tRNA-synt_1"/>
    <property type="match status" value="1"/>
</dbReference>
<comment type="function">
    <text evidence="10 12">Catalyzes the attachment of isoleucine to tRNA(Ile). As IleRS can inadvertently accommodate and process structurally similar amino acids such as valine, to avoid such errors it has two additional distinct tRNA(Ile)-dependent editing activities. One activity is designated as 'pretransfer' editing and involves the hydrolysis of activated Val-AMP. The other activity is designated 'posttransfer' editing and involves deacylation of mischarged Val-tRNA(Ile).</text>
</comment>
<feature type="binding site" evidence="12">
    <location>
        <position position="921"/>
    </location>
    <ligand>
        <name>Zn(2+)</name>
        <dbReference type="ChEBI" id="CHEBI:29105"/>
    </ligand>
</feature>
<feature type="binding site" evidence="12">
    <location>
        <position position="575"/>
    </location>
    <ligand>
        <name>L-isoleucyl-5'-AMP</name>
        <dbReference type="ChEBI" id="CHEBI:178002"/>
    </ligand>
</feature>
<gene>
    <name evidence="12" type="primary">ileS</name>
    <name evidence="16" type="ordered locus">DaAHT2_1178</name>
</gene>
<evidence type="ECO:0000256" key="3">
    <source>
        <dbReference type="ARBA" id="ARBA00022598"/>
    </source>
</evidence>
<evidence type="ECO:0000256" key="2">
    <source>
        <dbReference type="ARBA" id="ARBA00022490"/>
    </source>
</evidence>
<comment type="subunit">
    <text evidence="12">Monomer.</text>
</comment>
<dbReference type="FunCoup" id="D6Z2V1">
    <property type="interactions" value="440"/>
</dbReference>
<evidence type="ECO:0000256" key="8">
    <source>
        <dbReference type="ARBA" id="ARBA00022917"/>
    </source>
</evidence>
<dbReference type="STRING" id="589865.DaAHT2_1178"/>
<dbReference type="CDD" id="cd07960">
    <property type="entry name" value="Anticodon_Ia_Ile_BEm"/>
    <property type="match status" value="1"/>
</dbReference>
<dbReference type="Gene3D" id="3.40.50.620">
    <property type="entry name" value="HUPs"/>
    <property type="match status" value="2"/>
</dbReference>
<proteinExistence type="inferred from homology"/>
<keyword evidence="2 12" id="KW-0963">Cytoplasm</keyword>
<dbReference type="InterPro" id="IPR014729">
    <property type="entry name" value="Rossmann-like_a/b/a_fold"/>
</dbReference>
<evidence type="ECO:0000259" key="13">
    <source>
        <dbReference type="Pfam" id="PF00133"/>
    </source>
</evidence>
<dbReference type="InterPro" id="IPR001412">
    <property type="entry name" value="aa-tRNA-synth_I_CS"/>
</dbReference>
<feature type="short sequence motif" description="'HIGH' region" evidence="12">
    <location>
        <begin position="57"/>
        <end position="67"/>
    </location>
</feature>
<dbReference type="AlphaFoldDB" id="D6Z2V1"/>
<evidence type="ECO:0000259" key="14">
    <source>
        <dbReference type="Pfam" id="PF06827"/>
    </source>
</evidence>
<dbReference type="InParanoid" id="D6Z2V1"/>
<dbReference type="HOGENOM" id="CLU_001493_7_0_7"/>
<feature type="short sequence motif" description="'KMSKS' region" evidence="12">
    <location>
        <begin position="616"/>
        <end position="620"/>
    </location>
</feature>
<dbReference type="InterPro" id="IPR033708">
    <property type="entry name" value="Anticodon_Ile_BEm"/>
</dbReference>
<dbReference type="OrthoDB" id="9810365at2"/>
<comment type="domain">
    <text evidence="12">IleRS has two distinct active sites: one for aminoacylation and one for editing. The misactivated valine is translocated from the active site to the editing site, which sterically excludes the correctly activated isoleucine. The single editing site contains two valyl binding pockets, one specific for each substrate (Val-AMP or Val-tRNA(Ile)).</text>
</comment>
<evidence type="ECO:0000256" key="9">
    <source>
        <dbReference type="ARBA" id="ARBA00023146"/>
    </source>
</evidence>
<evidence type="ECO:0000256" key="12">
    <source>
        <dbReference type="HAMAP-Rule" id="MF_02002"/>
    </source>
</evidence>
<keyword evidence="4 12" id="KW-0479">Metal-binding</keyword>
<dbReference type="GO" id="GO:0005524">
    <property type="term" value="F:ATP binding"/>
    <property type="evidence" value="ECO:0007669"/>
    <property type="project" value="UniProtKB-UniRule"/>
</dbReference>
<dbReference type="PANTHER" id="PTHR42765">
    <property type="entry name" value="SOLEUCYL-TRNA SYNTHETASE"/>
    <property type="match status" value="1"/>
</dbReference>
<protein>
    <recommendedName>
        <fullName evidence="12">Isoleucine--tRNA ligase</fullName>
        <ecNumber evidence="12">6.1.1.5</ecNumber>
    </recommendedName>
    <alternativeName>
        <fullName evidence="12">Isoleucyl-tRNA synthetase</fullName>
        <shortName evidence="12">IleRS</shortName>
    </alternativeName>
</protein>
<evidence type="ECO:0000256" key="7">
    <source>
        <dbReference type="ARBA" id="ARBA00022840"/>
    </source>
</evidence>
<feature type="domain" description="Zinc finger FPG/IleRS-type" evidence="14">
    <location>
        <begin position="915"/>
        <end position="942"/>
    </location>
</feature>
<name>D6Z2V1_DESAT</name>
<dbReference type="InterPro" id="IPR023585">
    <property type="entry name" value="Ile-tRNA-ligase_type1"/>
</dbReference>
<dbReference type="Proteomes" id="UP000001508">
    <property type="component" value="Chromosome"/>
</dbReference>
<dbReference type="SUPFAM" id="SSF47323">
    <property type="entry name" value="Anticodon-binding domain of a subclass of class I aminoacyl-tRNA synthetases"/>
    <property type="match status" value="1"/>
</dbReference>
<keyword evidence="8 12" id="KW-0648">Protein biosynthesis</keyword>
<feature type="binding site" evidence="12">
    <location>
        <position position="619"/>
    </location>
    <ligand>
        <name>ATP</name>
        <dbReference type="ChEBI" id="CHEBI:30616"/>
    </ligand>
</feature>
<dbReference type="eggNOG" id="COG0060">
    <property type="taxonomic scope" value="Bacteria"/>
</dbReference>
<dbReference type="Gene3D" id="3.90.740.10">
    <property type="entry name" value="Valyl/Leucyl/Isoleucyl-tRNA synthetase, editing domain"/>
    <property type="match status" value="1"/>
</dbReference>
<dbReference type="GO" id="GO:0005829">
    <property type="term" value="C:cytosol"/>
    <property type="evidence" value="ECO:0007669"/>
    <property type="project" value="TreeGrafter"/>
</dbReference>
<reference evidence="17" key="1">
    <citation type="submission" date="2010-02" db="EMBL/GenBank/DDBJ databases">
        <title>Complete sequence of Desulfurivibrio alkaliphilus AHT2.</title>
        <authorList>
            <consortium name="US DOE Joint Genome Institute"/>
            <person name="Pitluck S."/>
            <person name="Chertkov O."/>
            <person name="Detter J.C."/>
            <person name="Han C."/>
            <person name="Tapia R."/>
            <person name="Larimer F."/>
            <person name="Land M."/>
            <person name="Hauser L."/>
            <person name="Kyrpides N."/>
            <person name="Mikhailova N."/>
            <person name="Sorokin D.Y."/>
            <person name="Muyzer G."/>
            <person name="Woyke T."/>
        </authorList>
    </citation>
    <scope>NUCLEOTIDE SEQUENCE [LARGE SCALE GENOMIC DNA]</scope>
    <source>
        <strain evidence="17">DSM 19089 / UNIQEM U267 / AHT2</strain>
    </source>
</reference>
<dbReference type="KEGG" id="dak:DaAHT2_1178"/>
<dbReference type="PROSITE" id="PS00178">
    <property type="entry name" value="AA_TRNA_LIGASE_I"/>
    <property type="match status" value="1"/>
</dbReference>
<evidence type="ECO:0000256" key="6">
    <source>
        <dbReference type="ARBA" id="ARBA00022833"/>
    </source>
</evidence>
<evidence type="ECO:0000256" key="1">
    <source>
        <dbReference type="ARBA" id="ARBA00006887"/>
    </source>
</evidence>
<dbReference type="PANTHER" id="PTHR42765:SF1">
    <property type="entry name" value="ISOLEUCINE--TRNA LIGASE, MITOCHONDRIAL"/>
    <property type="match status" value="1"/>
</dbReference>
<dbReference type="GO" id="GO:0002161">
    <property type="term" value="F:aminoacyl-tRNA deacylase activity"/>
    <property type="evidence" value="ECO:0007669"/>
    <property type="project" value="InterPro"/>
</dbReference>
<dbReference type="HAMAP" id="MF_02002">
    <property type="entry name" value="Ile_tRNA_synth_type1"/>
    <property type="match status" value="1"/>
</dbReference>